<feature type="chain" id="PRO_5040218294" evidence="2">
    <location>
        <begin position="28"/>
        <end position="621"/>
    </location>
</feature>
<evidence type="ECO:0000313" key="4">
    <source>
        <dbReference type="Proteomes" id="UP000772434"/>
    </source>
</evidence>
<proteinExistence type="predicted"/>
<feature type="signal peptide" evidence="2">
    <location>
        <begin position="1"/>
        <end position="27"/>
    </location>
</feature>
<dbReference type="Proteomes" id="UP000772434">
    <property type="component" value="Unassembled WGS sequence"/>
</dbReference>
<name>A0A9P5PKH9_9AGAR</name>
<evidence type="ECO:0000256" key="1">
    <source>
        <dbReference type="SAM" id="MobiDB-lite"/>
    </source>
</evidence>
<feature type="region of interest" description="Disordered" evidence="1">
    <location>
        <begin position="569"/>
        <end position="602"/>
    </location>
</feature>
<keyword evidence="2" id="KW-0732">Signal</keyword>
<comment type="caution">
    <text evidence="3">The sequence shown here is derived from an EMBL/GenBank/DDBJ whole genome shotgun (WGS) entry which is preliminary data.</text>
</comment>
<feature type="compositionally biased region" description="Low complexity" evidence="1">
    <location>
        <begin position="244"/>
        <end position="254"/>
    </location>
</feature>
<feature type="region of interest" description="Disordered" evidence="1">
    <location>
        <begin position="238"/>
        <end position="298"/>
    </location>
</feature>
<dbReference type="OrthoDB" id="3017589at2759"/>
<dbReference type="Pfam" id="PF19287">
    <property type="entry name" value="DUF5910"/>
    <property type="match status" value="2"/>
</dbReference>
<evidence type="ECO:0000313" key="3">
    <source>
        <dbReference type="EMBL" id="KAF9065053.1"/>
    </source>
</evidence>
<evidence type="ECO:0000256" key="2">
    <source>
        <dbReference type="SAM" id="SignalP"/>
    </source>
</evidence>
<dbReference type="InterPro" id="IPR045564">
    <property type="entry name" value="DUF5910"/>
</dbReference>
<organism evidence="3 4">
    <name type="scientific">Rhodocollybia butyracea</name>
    <dbReference type="NCBI Taxonomy" id="206335"/>
    <lineage>
        <taxon>Eukaryota</taxon>
        <taxon>Fungi</taxon>
        <taxon>Dikarya</taxon>
        <taxon>Basidiomycota</taxon>
        <taxon>Agaricomycotina</taxon>
        <taxon>Agaricomycetes</taxon>
        <taxon>Agaricomycetidae</taxon>
        <taxon>Agaricales</taxon>
        <taxon>Marasmiineae</taxon>
        <taxon>Omphalotaceae</taxon>
        <taxon>Rhodocollybia</taxon>
    </lineage>
</organism>
<dbReference type="AlphaFoldDB" id="A0A9P5PKH9"/>
<reference evidence="3" key="1">
    <citation type="submission" date="2020-11" db="EMBL/GenBank/DDBJ databases">
        <authorList>
            <consortium name="DOE Joint Genome Institute"/>
            <person name="Ahrendt S."/>
            <person name="Riley R."/>
            <person name="Andreopoulos W."/>
            <person name="Labutti K."/>
            <person name="Pangilinan J."/>
            <person name="Ruiz-Duenas F.J."/>
            <person name="Barrasa J.M."/>
            <person name="Sanchez-Garcia M."/>
            <person name="Camarero S."/>
            <person name="Miyauchi S."/>
            <person name="Serrano A."/>
            <person name="Linde D."/>
            <person name="Babiker R."/>
            <person name="Drula E."/>
            <person name="Ayuso-Fernandez I."/>
            <person name="Pacheco R."/>
            <person name="Padilla G."/>
            <person name="Ferreira P."/>
            <person name="Barriuso J."/>
            <person name="Kellner H."/>
            <person name="Castanera R."/>
            <person name="Alfaro M."/>
            <person name="Ramirez L."/>
            <person name="Pisabarro A.G."/>
            <person name="Kuo A."/>
            <person name="Tritt A."/>
            <person name="Lipzen A."/>
            <person name="He G."/>
            <person name="Yan M."/>
            <person name="Ng V."/>
            <person name="Cullen D."/>
            <person name="Martin F."/>
            <person name="Rosso M.-N."/>
            <person name="Henrissat B."/>
            <person name="Hibbett D."/>
            <person name="Martinez A.T."/>
            <person name="Grigoriev I.V."/>
        </authorList>
    </citation>
    <scope>NUCLEOTIDE SEQUENCE</scope>
    <source>
        <strain evidence="3">AH 40177</strain>
    </source>
</reference>
<dbReference type="EMBL" id="JADNRY010000110">
    <property type="protein sequence ID" value="KAF9065053.1"/>
    <property type="molecule type" value="Genomic_DNA"/>
</dbReference>
<sequence length="621" mass="68666">MSALLRPCIFITTCSLALILLQLGVDALPLNQTELHERAFSYPPLTHSVWTDPRRYLLGYRYVSPEKAAEYNSFPEALTSIPASGTQLGEGAYLSPRLGMFPGRLPPDFWECVVTGSEQALKMAPKLFVANTAGTNRNPRELARYIHDHGYSHYGTEHTILFSEHHLYLAMNNYQMLIPPAYLVPSPSFPGVKGGFNFLQTRVACLPMGCMGLAPSAGWHAWNIEYWPKAVRVRAEKTEKQHCSAAPAAPPASSNGKSVAHGAPSTNGKKGKRNQEGGVSRVEGITTRGTSHETAKTSCPVSVIHKHRSWLPPPQSSTIRMSVLLRPHILITTYSLVLILLQLGVDAFPLGQTQSHERSFPSPLKTGTQSVTIGPERVLLGYRYVHPDKAKEYNTLHEVTSIPATDVQLGQGAYLSPRLNMFPGRLPEDFWECVVTASKKALDKAPKLFVTDTAGTNRDKDKLARYIAQVGANYDIEQTILFSEHHLVKNNYQMLIPAVYLVPSPGFPGVQGGCNSLETRVECVPMGCMGYAPSAEWEAWGIRDWPIRVRFHVGERKEQQCSAAWPPVALPVSSSNRKSVAHSTPSPKKKGKKEQKGTVKNSCPARPKWVIELFERLCLPF</sequence>
<protein>
    <submittedName>
        <fullName evidence="3">Uncharacterized protein</fullName>
    </submittedName>
</protein>
<gene>
    <name evidence="3" type="ORF">BDP27DRAFT_1450470</name>
</gene>
<keyword evidence="4" id="KW-1185">Reference proteome</keyword>
<accession>A0A9P5PKH9</accession>
<feature type="compositionally biased region" description="Polar residues" evidence="1">
    <location>
        <begin position="572"/>
        <end position="586"/>
    </location>
</feature>